<feature type="signal peptide" evidence="1">
    <location>
        <begin position="1"/>
        <end position="29"/>
    </location>
</feature>
<evidence type="ECO:0000313" key="3">
    <source>
        <dbReference type="Proteomes" id="UP001223144"/>
    </source>
</evidence>
<protein>
    <submittedName>
        <fullName evidence="2">Uncharacterized protein</fullName>
    </submittedName>
</protein>
<keyword evidence="1" id="KW-0732">Signal</keyword>
<gene>
    <name evidence="2" type="ORF">QCN29_00305</name>
</gene>
<dbReference type="RefSeq" id="WP_279925387.1">
    <property type="nucleotide sequence ID" value="NZ_JARWBG010000001.1"/>
</dbReference>
<comment type="caution">
    <text evidence="2">The sequence shown here is derived from an EMBL/GenBank/DDBJ whole genome shotgun (WGS) entry which is preliminary data.</text>
</comment>
<proteinExistence type="predicted"/>
<evidence type="ECO:0000256" key="1">
    <source>
        <dbReference type="SAM" id="SignalP"/>
    </source>
</evidence>
<evidence type="ECO:0000313" key="2">
    <source>
        <dbReference type="EMBL" id="MDH2387250.1"/>
    </source>
</evidence>
<dbReference type="EMBL" id="JARWBG010000001">
    <property type="protein sequence ID" value="MDH2387250.1"/>
    <property type="molecule type" value="Genomic_DNA"/>
</dbReference>
<accession>A0ABT6HG52</accession>
<organism evidence="2 3">
    <name type="scientific">Streptomyces chengmaiensis</name>
    <dbReference type="NCBI Taxonomy" id="3040919"/>
    <lineage>
        <taxon>Bacteria</taxon>
        <taxon>Bacillati</taxon>
        <taxon>Actinomycetota</taxon>
        <taxon>Actinomycetes</taxon>
        <taxon>Kitasatosporales</taxon>
        <taxon>Streptomycetaceae</taxon>
        <taxon>Streptomyces</taxon>
    </lineage>
</organism>
<feature type="chain" id="PRO_5045289409" evidence="1">
    <location>
        <begin position="30"/>
        <end position="221"/>
    </location>
</feature>
<name>A0ABT6HG52_9ACTN</name>
<keyword evidence="3" id="KW-1185">Reference proteome</keyword>
<reference evidence="2 3" key="1">
    <citation type="submission" date="2023-04" db="EMBL/GenBank/DDBJ databases">
        <title>Streptomyces chengmaiensis sp. nov. isolated from the stem of mangrove plant in Hainan.</title>
        <authorList>
            <person name="Huang X."/>
            <person name="Zhou S."/>
            <person name="Chu X."/>
            <person name="Xie Y."/>
            <person name="Lin Y."/>
        </authorList>
    </citation>
    <scope>NUCLEOTIDE SEQUENCE [LARGE SCALE GENOMIC DNA]</scope>
    <source>
        <strain evidence="2 3">HNM0663</strain>
    </source>
</reference>
<sequence length="221" mass="23225">MTTARGNARTTARTALVATVSATLAGALAVTVDGEVRAQPQPQPQQPAKRAASAVPGFLAAKDLPPVEGTPWYAGKVTRGMPEFPVLCLEDVLPADGATWHRTFRTDLDAEALQVTVVMPSARAAERLAAAVDKVVADWLRANPGSTAAWDDYGRLPVEDGAHAYGTYFAPPEAGMSVNLHGVGRDGNTVTFVDWGCLGALKDAPVSAFEQTTTTAVDKLR</sequence>
<dbReference type="Proteomes" id="UP001223144">
    <property type="component" value="Unassembled WGS sequence"/>
</dbReference>